<keyword evidence="2" id="KW-1185">Reference proteome</keyword>
<evidence type="ECO:0000313" key="2">
    <source>
        <dbReference type="Proteomes" id="UP000790709"/>
    </source>
</evidence>
<dbReference type="Proteomes" id="UP000790709">
    <property type="component" value="Unassembled WGS sequence"/>
</dbReference>
<organism evidence="1 2">
    <name type="scientific">Leucogyrophana mollusca</name>
    <dbReference type="NCBI Taxonomy" id="85980"/>
    <lineage>
        <taxon>Eukaryota</taxon>
        <taxon>Fungi</taxon>
        <taxon>Dikarya</taxon>
        <taxon>Basidiomycota</taxon>
        <taxon>Agaricomycotina</taxon>
        <taxon>Agaricomycetes</taxon>
        <taxon>Agaricomycetidae</taxon>
        <taxon>Boletales</taxon>
        <taxon>Boletales incertae sedis</taxon>
        <taxon>Leucogyrophana</taxon>
    </lineage>
</organism>
<gene>
    <name evidence="1" type="ORF">BV22DRAFT_1028245</name>
</gene>
<accession>A0ACB8BX25</accession>
<reference evidence="1" key="1">
    <citation type="journal article" date="2021" name="New Phytol.">
        <title>Evolutionary innovations through gain and loss of genes in the ectomycorrhizal Boletales.</title>
        <authorList>
            <person name="Wu G."/>
            <person name="Miyauchi S."/>
            <person name="Morin E."/>
            <person name="Kuo A."/>
            <person name="Drula E."/>
            <person name="Varga T."/>
            <person name="Kohler A."/>
            <person name="Feng B."/>
            <person name="Cao Y."/>
            <person name="Lipzen A."/>
            <person name="Daum C."/>
            <person name="Hundley H."/>
            <person name="Pangilinan J."/>
            <person name="Johnson J."/>
            <person name="Barry K."/>
            <person name="LaButti K."/>
            <person name="Ng V."/>
            <person name="Ahrendt S."/>
            <person name="Min B."/>
            <person name="Choi I.G."/>
            <person name="Park H."/>
            <person name="Plett J.M."/>
            <person name="Magnuson J."/>
            <person name="Spatafora J.W."/>
            <person name="Nagy L.G."/>
            <person name="Henrissat B."/>
            <person name="Grigoriev I.V."/>
            <person name="Yang Z.L."/>
            <person name="Xu J."/>
            <person name="Martin F.M."/>
        </authorList>
    </citation>
    <scope>NUCLEOTIDE SEQUENCE</scope>
    <source>
        <strain evidence="1">KUC20120723A-06</strain>
    </source>
</reference>
<dbReference type="EMBL" id="MU266331">
    <property type="protein sequence ID" value="KAH7930520.1"/>
    <property type="molecule type" value="Genomic_DNA"/>
</dbReference>
<protein>
    <submittedName>
        <fullName evidence="1">Uncharacterized protein</fullName>
    </submittedName>
</protein>
<name>A0ACB8BX25_9AGAM</name>
<feature type="non-terminal residue" evidence="1">
    <location>
        <position position="594"/>
    </location>
</feature>
<proteinExistence type="predicted"/>
<comment type="caution">
    <text evidence="1">The sequence shown here is derived from an EMBL/GenBank/DDBJ whole genome shotgun (WGS) entry which is preliminary data.</text>
</comment>
<sequence>MSRSLSTFVICHPTPLFAGAELFLAWLSLRPSPAFVPLVLLVATLRVHGQLIAHRDTRVRGLLCSWASVTVGSSLARLSSASQALSSPTQSIGAIAVLSAVTYLCAIFAFYLDLRLSWRMESHWSKLTIFPALWAIIWSATSRLSPVGRLLAWSPAFGTHSYTWIIPYLGPAGIDWILAAWATICSELAGVLLMSSKAIDGDGGDDDSESALLSPHERSAKRAQSSRSRSVLSLATLVVALALPSFVTDELPRRADTPDSTALTVGCVLPSSHKIVRPSLDDYISEAAKMTAAKLLLFPESAIVFDSPKDREAAFSKLRTKVHGPLLGVAFDEYAEDSAHPGNTRFKRNGLALIHHSQKEGDEVVQYYKRNLVPFTESFSGIPSVDPPTIYNLELSNPKDYTRPEWAPPPNYTRPIPITSSICLDLAFPTAFAGLESRPAVILAPARTWDTTVGLAMWEQAKTRAEEVGSMVLWCDGGATGVSGIGGAGISEIMQVGGGSWMRTVGVQWPFNQKRTVYANVGESEVLVLLVLLMGGGWVGSAALLRAIESGRTAATGAQSALQNVPFVRRVIMGRRTEANLLDADEAGERQNLL</sequence>
<evidence type="ECO:0000313" key="1">
    <source>
        <dbReference type="EMBL" id="KAH7930520.1"/>
    </source>
</evidence>